<proteinExistence type="predicted"/>
<dbReference type="AlphaFoldDB" id="A0A3Q7JD37"/>
<reference evidence="1" key="2">
    <citation type="submission" date="2019-01" db="UniProtKB">
        <authorList>
            <consortium name="EnsemblPlants"/>
        </authorList>
    </citation>
    <scope>IDENTIFICATION</scope>
    <source>
        <strain evidence="1">cv. Heinz 1706</strain>
    </source>
</reference>
<organism evidence="1">
    <name type="scientific">Solanum lycopersicum</name>
    <name type="common">Tomato</name>
    <name type="synonym">Lycopersicon esculentum</name>
    <dbReference type="NCBI Taxonomy" id="4081"/>
    <lineage>
        <taxon>Eukaryota</taxon>
        <taxon>Viridiplantae</taxon>
        <taxon>Streptophyta</taxon>
        <taxon>Embryophyta</taxon>
        <taxon>Tracheophyta</taxon>
        <taxon>Spermatophyta</taxon>
        <taxon>Magnoliopsida</taxon>
        <taxon>eudicotyledons</taxon>
        <taxon>Gunneridae</taxon>
        <taxon>Pentapetalae</taxon>
        <taxon>asterids</taxon>
        <taxon>lamiids</taxon>
        <taxon>Solanales</taxon>
        <taxon>Solanaceae</taxon>
        <taxon>Solanoideae</taxon>
        <taxon>Solaneae</taxon>
        <taxon>Solanum</taxon>
        <taxon>Solanum subgen. Lycopersicon</taxon>
    </lineage>
</organism>
<dbReference type="InParanoid" id="A0A3Q7JD37"/>
<protein>
    <submittedName>
        <fullName evidence="1">Uncharacterized protein</fullName>
    </submittedName>
</protein>
<accession>A0A3Q7JD37</accession>
<keyword evidence="2" id="KW-1185">Reference proteome</keyword>
<evidence type="ECO:0000313" key="2">
    <source>
        <dbReference type="Proteomes" id="UP000004994"/>
    </source>
</evidence>
<sequence>MLRQKQNRKKYLLDQRLGVLFRVKTSGPRPGITSLPTNKNWKKFSSGYTCTYTFNTSF</sequence>
<name>A0A3Q7JD37_SOLLC</name>
<dbReference type="PaxDb" id="4081-Solyc12g077470.1.1"/>
<dbReference type="Gramene" id="Solyc12g077470.1.1">
    <property type="protein sequence ID" value="Solyc12g077470.1.1.1"/>
    <property type="gene ID" value="Solyc12g077470.1"/>
</dbReference>
<dbReference type="EnsemblPlants" id="Solyc12g077470.1.1">
    <property type="protein sequence ID" value="Solyc12g077470.1.1.1"/>
    <property type="gene ID" value="Solyc12g077470.1"/>
</dbReference>
<reference evidence="1" key="1">
    <citation type="journal article" date="2012" name="Nature">
        <title>The tomato genome sequence provides insights into fleshy fruit evolution.</title>
        <authorList>
            <consortium name="Tomato Genome Consortium"/>
        </authorList>
    </citation>
    <scope>NUCLEOTIDE SEQUENCE [LARGE SCALE GENOMIC DNA]</scope>
    <source>
        <strain evidence="1">cv. Heinz 1706</strain>
    </source>
</reference>
<dbReference type="Proteomes" id="UP000004994">
    <property type="component" value="Chromosome 12"/>
</dbReference>
<evidence type="ECO:0000313" key="1">
    <source>
        <dbReference type="EnsemblPlants" id="Solyc12g077470.1.1.1"/>
    </source>
</evidence>